<reference evidence="1 2" key="1">
    <citation type="submission" date="2019-05" db="EMBL/GenBank/DDBJ databases">
        <title>Another draft genome of Portunus trituberculatus and its Hox gene families provides insights of decapod evolution.</title>
        <authorList>
            <person name="Jeong J.-H."/>
            <person name="Song I."/>
            <person name="Kim S."/>
            <person name="Choi T."/>
            <person name="Kim D."/>
            <person name="Ryu S."/>
            <person name="Kim W."/>
        </authorList>
    </citation>
    <scope>NUCLEOTIDE SEQUENCE [LARGE SCALE GENOMIC DNA]</scope>
    <source>
        <tissue evidence="1">Muscle</tissue>
    </source>
</reference>
<dbReference type="AlphaFoldDB" id="A0A5B7DII1"/>
<comment type="caution">
    <text evidence="1">The sequence shown here is derived from an EMBL/GenBank/DDBJ whole genome shotgun (WGS) entry which is preliminary data.</text>
</comment>
<evidence type="ECO:0000313" key="1">
    <source>
        <dbReference type="EMBL" id="MPC20997.1"/>
    </source>
</evidence>
<sequence>MMPYTASLLNHSTTLHSLAYMLNTEMYAIMVRLPLLQADTLTILSSPHWAGAKISSQRPGTYLAIRKLKLITKLIE</sequence>
<gene>
    <name evidence="1" type="ORF">E2C01_013968</name>
</gene>
<name>A0A5B7DII1_PORTR</name>
<proteinExistence type="predicted"/>
<organism evidence="1 2">
    <name type="scientific">Portunus trituberculatus</name>
    <name type="common">Swimming crab</name>
    <name type="synonym">Neptunus trituberculatus</name>
    <dbReference type="NCBI Taxonomy" id="210409"/>
    <lineage>
        <taxon>Eukaryota</taxon>
        <taxon>Metazoa</taxon>
        <taxon>Ecdysozoa</taxon>
        <taxon>Arthropoda</taxon>
        <taxon>Crustacea</taxon>
        <taxon>Multicrustacea</taxon>
        <taxon>Malacostraca</taxon>
        <taxon>Eumalacostraca</taxon>
        <taxon>Eucarida</taxon>
        <taxon>Decapoda</taxon>
        <taxon>Pleocyemata</taxon>
        <taxon>Brachyura</taxon>
        <taxon>Eubrachyura</taxon>
        <taxon>Portunoidea</taxon>
        <taxon>Portunidae</taxon>
        <taxon>Portuninae</taxon>
        <taxon>Portunus</taxon>
    </lineage>
</organism>
<accession>A0A5B7DII1</accession>
<evidence type="ECO:0000313" key="2">
    <source>
        <dbReference type="Proteomes" id="UP000324222"/>
    </source>
</evidence>
<protein>
    <submittedName>
        <fullName evidence="1">Uncharacterized protein</fullName>
    </submittedName>
</protein>
<dbReference type="EMBL" id="VSRR010000933">
    <property type="protein sequence ID" value="MPC20997.1"/>
    <property type="molecule type" value="Genomic_DNA"/>
</dbReference>
<dbReference type="Proteomes" id="UP000324222">
    <property type="component" value="Unassembled WGS sequence"/>
</dbReference>
<keyword evidence="2" id="KW-1185">Reference proteome</keyword>